<dbReference type="Pfam" id="PF20231">
    <property type="entry name" value="DUF6589"/>
    <property type="match status" value="1"/>
</dbReference>
<feature type="domain" description="DUF6589" evidence="1">
    <location>
        <begin position="247"/>
        <end position="372"/>
    </location>
</feature>
<evidence type="ECO:0000313" key="3">
    <source>
        <dbReference type="Proteomes" id="UP001383192"/>
    </source>
</evidence>
<proteinExistence type="predicted"/>
<dbReference type="InterPro" id="IPR046496">
    <property type="entry name" value="DUF6589"/>
</dbReference>
<reference evidence="2 3" key="1">
    <citation type="submission" date="2024-01" db="EMBL/GenBank/DDBJ databases">
        <title>A draft genome for a cacao thread blight-causing isolate of Paramarasmius palmivorus.</title>
        <authorList>
            <person name="Baruah I.K."/>
            <person name="Bukari Y."/>
            <person name="Amoako-Attah I."/>
            <person name="Meinhardt L.W."/>
            <person name="Bailey B.A."/>
            <person name="Cohen S.P."/>
        </authorList>
    </citation>
    <scope>NUCLEOTIDE SEQUENCE [LARGE SCALE GENOMIC DNA]</scope>
    <source>
        <strain evidence="2 3">GH-12</strain>
    </source>
</reference>
<organism evidence="2 3">
    <name type="scientific">Paramarasmius palmivorus</name>
    <dbReference type="NCBI Taxonomy" id="297713"/>
    <lineage>
        <taxon>Eukaryota</taxon>
        <taxon>Fungi</taxon>
        <taxon>Dikarya</taxon>
        <taxon>Basidiomycota</taxon>
        <taxon>Agaricomycotina</taxon>
        <taxon>Agaricomycetes</taxon>
        <taxon>Agaricomycetidae</taxon>
        <taxon>Agaricales</taxon>
        <taxon>Marasmiineae</taxon>
        <taxon>Marasmiaceae</taxon>
        <taxon>Paramarasmius</taxon>
    </lineage>
</organism>
<comment type="caution">
    <text evidence="2">The sequence shown here is derived from an EMBL/GenBank/DDBJ whole genome shotgun (WGS) entry which is preliminary data.</text>
</comment>
<dbReference type="EMBL" id="JAYKXP010000158">
    <property type="protein sequence ID" value="KAK7021914.1"/>
    <property type="molecule type" value="Genomic_DNA"/>
</dbReference>
<accession>A0AAW0B8M7</accession>
<dbReference type="AlphaFoldDB" id="A0AAW0B8M7"/>
<evidence type="ECO:0000313" key="2">
    <source>
        <dbReference type="EMBL" id="KAK7021914.1"/>
    </source>
</evidence>
<gene>
    <name evidence="2" type="ORF">VNI00_017142</name>
</gene>
<evidence type="ECO:0000259" key="1">
    <source>
        <dbReference type="Pfam" id="PF20231"/>
    </source>
</evidence>
<keyword evidence="3" id="KW-1185">Reference proteome</keyword>
<name>A0AAW0B8M7_9AGAR</name>
<protein>
    <recommendedName>
        <fullName evidence="1">DUF6589 domain-containing protein</fullName>
    </recommendedName>
</protein>
<dbReference type="Proteomes" id="UP001383192">
    <property type="component" value="Unassembled WGS sequence"/>
</dbReference>
<sequence length="379" mass="42156">MFLLSINPASAWYTCVQISIFAAQLCTCQMYHKVGLLTHDDPQFPDNPPARLAASGPHAITTSDLEQFSPQKSAQTIKQHMPLTYSLVESVMNVNRDSLPLKDSQGHEQNTDKGSIGRRPIEMLVLTSVNPMIIGWNQRVTGYLLMPFGIHEFACQTPTKVKHLTSQMDGSLSISVSDQVGWRSPSEQYSGTRGEGRSWLGIIAREGGVLKQSVLKTGTAATAIKLEDCPPGAFHLQDHLDHVVKNKHSSMTTHSLFTGINWDYHHKIAAAHWLQALFNYVPCLKKAYQQRLTAYFQEDLALHRIPDSWQMKIQPLGTNAECEVETQGIKRCINDFNAQIGYIPESAEELLEWVGGDGTSYAAIPHLQKYLVATGLSNQ</sequence>